<dbReference type="EMBL" id="BAABIG010000025">
    <property type="protein sequence ID" value="GAA4800284.1"/>
    <property type="molecule type" value="Genomic_DNA"/>
</dbReference>
<feature type="transmembrane region" description="Helical" evidence="1">
    <location>
        <begin position="52"/>
        <end position="71"/>
    </location>
</feature>
<name>A0ABP9BWH3_9ACTN</name>
<keyword evidence="1" id="KW-0812">Transmembrane</keyword>
<comment type="caution">
    <text evidence="2">The sequence shown here is derived from an EMBL/GenBank/DDBJ whole genome shotgun (WGS) entry which is preliminary data.</text>
</comment>
<reference evidence="3" key="1">
    <citation type="journal article" date="2019" name="Int. J. Syst. Evol. Microbiol.">
        <title>The Global Catalogue of Microorganisms (GCM) 10K type strain sequencing project: providing services to taxonomists for standard genome sequencing and annotation.</title>
        <authorList>
            <consortium name="The Broad Institute Genomics Platform"/>
            <consortium name="The Broad Institute Genome Sequencing Center for Infectious Disease"/>
            <person name="Wu L."/>
            <person name="Ma J."/>
        </authorList>
    </citation>
    <scope>NUCLEOTIDE SEQUENCE [LARGE SCALE GENOMIC DNA]</scope>
    <source>
        <strain evidence="3">JCM 18081</strain>
    </source>
</reference>
<sequence>MRIVPRWVLLSSGCAPLALIAGWTVGGALEGPGYDPVSDTISVLGAYGTPGYWAMTGAFLVLGGCHLLTAWGLRTASAAGRVALGGGGVAAFMVVMLPAPASGGSLRHGTAVVIGFTLLAVWPVLAARGAVAAAPWALRPAPALAATAAMTVGGAWFLFEMQRHGAAGAAERVVTFAQSVWPFVVVASGPHGPVSEPLSREDQPAMRP</sequence>
<gene>
    <name evidence="2" type="ORF">GCM10023220_30850</name>
</gene>
<evidence type="ECO:0000256" key="1">
    <source>
        <dbReference type="SAM" id="Phobius"/>
    </source>
</evidence>
<feature type="transmembrane region" description="Helical" evidence="1">
    <location>
        <begin position="78"/>
        <end position="99"/>
    </location>
</feature>
<feature type="transmembrane region" description="Helical" evidence="1">
    <location>
        <begin position="143"/>
        <end position="159"/>
    </location>
</feature>
<evidence type="ECO:0000313" key="2">
    <source>
        <dbReference type="EMBL" id="GAA4800284.1"/>
    </source>
</evidence>
<keyword evidence="1" id="KW-0472">Membrane</keyword>
<organism evidence="2 3">
    <name type="scientific">Streptomyces ziwulingensis</name>
    <dbReference type="NCBI Taxonomy" id="1045501"/>
    <lineage>
        <taxon>Bacteria</taxon>
        <taxon>Bacillati</taxon>
        <taxon>Actinomycetota</taxon>
        <taxon>Actinomycetes</taxon>
        <taxon>Kitasatosporales</taxon>
        <taxon>Streptomycetaceae</taxon>
        <taxon>Streptomyces</taxon>
    </lineage>
</organism>
<proteinExistence type="predicted"/>
<keyword evidence="3" id="KW-1185">Reference proteome</keyword>
<keyword evidence="1" id="KW-1133">Transmembrane helix</keyword>
<dbReference type="Proteomes" id="UP001501265">
    <property type="component" value="Unassembled WGS sequence"/>
</dbReference>
<dbReference type="InterPro" id="IPR009339">
    <property type="entry name" value="DUF998"/>
</dbReference>
<feature type="transmembrane region" description="Helical" evidence="1">
    <location>
        <begin position="111"/>
        <end position="131"/>
    </location>
</feature>
<protein>
    <submittedName>
        <fullName evidence="2">DUF998 domain-containing protein</fullName>
    </submittedName>
</protein>
<evidence type="ECO:0000313" key="3">
    <source>
        <dbReference type="Proteomes" id="UP001501265"/>
    </source>
</evidence>
<dbReference type="Pfam" id="PF06197">
    <property type="entry name" value="DUF998"/>
    <property type="match status" value="1"/>
</dbReference>
<dbReference type="RefSeq" id="WP_345620158.1">
    <property type="nucleotide sequence ID" value="NZ_BAABIG010000025.1"/>
</dbReference>
<accession>A0ABP9BWH3</accession>